<protein>
    <recommendedName>
        <fullName evidence="4">Lipoprotein</fullName>
    </recommendedName>
</protein>
<keyword evidence="3" id="KW-1185">Reference proteome</keyword>
<dbReference type="OrthoDB" id="2390429at2"/>
<feature type="compositionally biased region" description="Acidic residues" evidence="1">
    <location>
        <begin position="76"/>
        <end position="86"/>
    </location>
</feature>
<evidence type="ECO:0008006" key="4">
    <source>
        <dbReference type="Google" id="ProtNLM"/>
    </source>
</evidence>
<feature type="compositionally biased region" description="Basic and acidic residues" evidence="1">
    <location>
        <begin position="59"/>
        <end position="69"/>
    </location>
</feature>
<dbReference type="EMBL" id="WUUK01000002">
    <property type="protein sequence ID" value="MXQ50668.1"/>
    <property type="molecule type" value="Genomic_DNA"/>
</dbReference>
<name>A0A6N8TXJ0_9STAP</name>
<evidence type="ECO:0000256" key="1">
    <source>
        <dbReference type="SAM" id="MobiDB-lite"/>
    </source>
</evidence>
<evidence type="ECO:0000313" key="3">
    <source>
        <dbReference type="Proteomes" id="UP000436284"/>
    </source>
</evidence>
<evidence type="ECO:0000313" key="2">
    <source>
        <dbReference type="EMBL" id="MXQ50668.1"/>
    </source>
</evidence>
<dbReference type="PROSITE" id="PS51257">
    <property type="entry name" value="PROKAR_LIPOPROTEIN"/>
    <property type="match status" value="1"/>
</dbReference>
<dbReference type="RefSeq" id="WP_160653762.1">
    <property type="nucleotide sequence ID" value="NZ_JBHRWU010000001.1"/>
</dbReference>
<gene>
    <name evidence="2" type="ORF">GQ671_05230</name>
</gene>
<organism evidence="2 3">
    <name type="scientific">Salinicoccus hispanicus</name>
    <dbReference type="NCBI Taxonomy" id="157225"/>
    <lineage>
        <taxon>Bacteria</taxon>
        <taxon>Bacillati</taxon>
        <taxon>Bacillota</taxon>
        <taxon>Bacilli</taxon>
        <taxon>Bacillales</taxon>
        <taxon>Staphylococcaceae</taxon>
        <taxon>Salinicoccus</taxon>
    </lineage>
</organism>
<proteinExistence type="predicted"/>
<dbReference type="AlphaFoldDB" id="A0A6N8TXJ0"/>
<reference evidence="2 3" key="1">
    <citation type="submission" date="2019-12" db="EMBL/GenBank/DDBJ databases">
        <title>Salinicoccus cyprini sp. nov., isolated from gastro-intestinal tract of mirror carp, Cyprinus carpio var. specularis, collected from Gobind Sagar Reservoir, Himachal Pradesh, India.</title>
        <authorList>
            <person name="Talwar C."/>
            <person name="Singh A.K."/>
            <person name="Lal R."/>
            <person name="Negi R.K."/>
        </authorList>
    </citation>
    <scope>NUCLEOTIDE SEQUENCE [LARGE SCALE GENOMIC DNA]</scope>
    <source>
        <strain evidence="2 3">J-82</strain>
    </source>
</reference>
<accession>A0A6N8TXJ0</accession>
<feature type="region of interest" description="Disordered" evidence="1">
    <location>
        <begin position="59"/>
        <end position="86"/>
    </location>
</feature>
<dbReference type="Proteomes" id="UP000436284">
    <property type="component" value="Unassembled WGS sequence"/>
</dbReference>
<comment type="caution">
    <text evidence="2">The sequence shown here is derived from an EMBL/GenBank/DDBJ whole genome shotgun (WGS) entry which is preliminary data.</text>
</comment>
<sequence>MKRLTAIAIVVLLAGCGEDESQAAKDLETVNQENKSLENRIQNIKEENSQFQENIDAKETELESLREEESGAAQQGDEEDTEDEQE</sequence>